<comment type="caution">
    <text evidence="1">The sequence shown here is derived from an EMBL/GenBank/DDBJ whole genome shotgun (WGS) entry which is preliminary data.</text>
</comment>
<proteinExistence type="predicted"/>
<dbReference type="AlphaFoldDB" id="A0A2P5D994"/>
<keyword evidence="2" id="KW-1185">Reference proteome</keyword>
<name>A0A2P5D994_TREOI</name>
<reference evidence="2" key="1">
    <citation type="submission" date="2016-06" db="EMBL/GenBank/DDBJ databases">
        <title>Parallel loss of symbiosis genes in relatives of nitrogen-fixing non-legume Parasponia.</title>
        <authorList>
            <person name="Van Velzen R."/>
            <person name="Holmer R."/>
            <person name="Bu F."/>
            <person name="Rutten L."/>
            <person name="Van Zeijl A."/>
            <person name="Liu W."/>
            <person name="Santuari L."/>
            <person name="Cao Q."/>
            <person name="Sharma T."/>
            <person name="Shen D."/>
            <person name="Roswanjaya Y."/>
            <person name="Wardhani T."/>
            <person name="Kalhor M.S."/>
            <person name="Jansen J."/>
            <person name="Van den Hoogen J."/>
            <person name="Gungor B."/>
            <person name="Hartog M."/>
            <person name="Hontelez J."/>
            <person name="Verver J."/>
            <person name="Yang W.-C."/>
            <person name="Schijlen E."/>
            <person name="Repin R."/>
            <person name="Schilthuizen M."/>
            <person name="Schranz E."/>
            <person name="Heidstra R."/>
            <person name="Miyata K."/>
            <person name="Fedorova E."/>
            <person name="Kohlen W."/>
            <person name="Bisseling T."/>
            <person name="Smit S."/>
            <person name="Geurts R."/>
        </authorList>
    </citation>
    <scope>NUCLEOTIDE SEQUENCE [LARGE SCALE GENOMIC DNA]</scope>
    <source>
        <strain evidence="2">cv. RG33-2</strain>
    </source>
</reference>
<sequence>MDRDCIATILLSLEGGEDSLCWHYDSKGQYSVKFGCKTVMANMGNPSRGSQPLSR</sequence>
<dbReference type="InParanoid" id="A0A2P5D994"/>
<evidence type="ECO:0000313" key="1">
    <source>
        <dbReference type="EMBL" id="PON69873.1"/>
    </source>
</evidence>
<evidence type="ECO:0000313" key="2">
    <source>
        <dbReference type="Proteomes" id="UP000237000"/>
    </source>
</evidence>
<dbReference type="EMBL" id="JXTC01000286">
    <property type="protein sequence ID" value="PON69873.1"/>
    <property type="molecule type" value="Genomic_DNA"/>
</dbReference>
<dbReference type="OrthoDB" id="1929473at2759"/>
<accession>A0A2P5D994</accession>
<protein>
    <submittedName>
        <fullName evidence="1">Uncharacterized protein</fullName>
    </submittedName>
</protein>
<gene>
    <name evidence="1" type="ORF">TorRG33x02_258300</name>
</gene>
<dbReference type="Proteomes" id="UP000237000">
    <property type="component" value="Unassembled WGS sequence"/>
</dbReference>
<organism evidence="1 2">
    <name type="scientific">Trema orientale</name>
    <name type="common">Charcoal tree</name>
    <name type="synonym">Celtis orientalis</name>
    <dbReference type="NCBI Taxonomy" id="63057"/>
    <lineage>
        <taxon>Eukaryota</taxon>
        <taxon>Viridiplantae</taxon>
        <taxon>Streptophyta</taxon>
        <taxon>Embryophyta</taxon>
        <taxon>Tracheophyta</taxon>
        <taxon>Spermatophyta</taxon>
        <taxon>Magnoliopsida</taxon>
        <taxon>eudicotyledons</taxon>
        <taxon>Gunneridae</taxon>
        <taxon>Pentapetalae</taxon>
        <taxon>rosids</taxon>
        <taxon>fabids</taxon>
        <taxon>Rosales</taxon>
        <taxon>Cannabaceae</taxon>
        <taxon>Trema</taxon>
    </lineage>
</organism>